<accession>K0KEM9</accession>
<dbReference type="Gene3D" id="3.90.550.20">
    <property type="match status" value="1"/>
</dbReference>
<dbReference type="AlphaFoldDB" id="K0KEM9"/>
<dbReference type="eggNOG" id="ENOG502QW2I">
    <property type="taxonomic scope" value="Eukaryota"/>
</dbReference>
<dbReference type="InterPro" id="IPR029044">
    <property type="entry name" value="Nucleotide-diphossugar_trans"/>
</dbReference>
<evidence type="ECO:0000313" key="5">
    <source>
        <dbReference type="Proteomes" id="UP000009328"/>
    </source>
</evidence>
<name>K0KEM9_WICCF</name>
<dbReference type="InterPro" id="IPR039367">
    <property type="entry name" value="Och1-like"/>
</dbReference>
<evidence type="ECO:0000256" key="2">
    <source>
        <dbReference type="SAM" id="MobiDB-lite"/>
    </source>
</evidence>
<dbReference type="GO" id="GO:0000009">
    <property type="term" value="F:alpha-1,6-mannosyltransferase activity"/>
    <property type="evidence" value="ECO:0007669"/>
    <property type="project" value="InterPro"/>
</dbReference>
<dbReference type="InParanoid" id="K0KEM9"/>
<evidence type="ECO:0000256" key="3">
    <source>
        <dbReference type="SAM" id="Phobius"/>
    </source>
</evidence>
<dbReference type="EC" id="2.4.-.-" evidence="4"/>
<gene>
    <name evidence="4" type="ORF">BN7_3143</name>
</gene>
<comment type="similarity">
    <text evidence="1">Belongs to the glycosyltransferase 32 family.</text>
</comment>
<comment type="caution">
    <text evidence="4">The sequence shown here is derived from an EMBL/GenBank/DDBJ whole genome shotgun (WGS) entry which is preliminary data.</text>
</comment>
<dbReference type="GO" id="GO:0006487">
    <property type="term" value="P:protein N-linked glycosylation"/>
    <property type="evidence" value="ECO:0007669"/>
    <property type="project" value="TreeGrafter"/>
</dbReference>
<dbReference type="PANTHER" id="PTHR31834">
    <property type="entry name" value="INITIATION-SPECIFIC ALPHA-1,6-MANNOSYLTRANSFERASE"/>
    <property type="match status" value="1"/>
</dbReference>
<keyword evidence="4" id="KW-0808">Transferase</keyword>
<keyword evidence="5" id="KW-1185">Reference proteome</keyword>
<protein>
    <submittedName>
        <fullName evidence="4">Glycosyltransferase</fullName>
        <ecNumber evidence="4">2.4.-.-</ecNumber>
    </submittedName>
</protein>
<dbReference type="Pfam" id="PF04488">
    <property type="entry name" value="Gly_transf_sug"/>
    <property type="match status" value="1"/>
</dbReference>
<dbReference type="PANTHER" id="PTHR31834:SF1">
    <property type="entry name" value="INITIATION-SPECIFIC ALPHA-1,6-MANNOSYLTRANSFERASE"/>
    <property type="match status" value="1"/>
</dbReference>
<sequence length="462" mass="54171">MLDAPISKVKNNHSQDDLENQSQSSWEKSSSININQYEHHEESSTSKLKNIGLLHKIRTGSIRYSKKRTVALLVSTSLLLSFLVGLCYFYPTHITGTVTSVFNKQQQQLQQSISNDSFQDYVEEYSPNDLRLKLSQKYPYNRNSNSIPKIIWQSWKEPIDQISNKNLLKYIKSWSDQSGYEYNLITDDQIQSIIMELYGDFPEILQTFETLPKNILKFDFLRYLIIFAKGGIYSDIDTSNLKSLDDWIDNNPKALIKSLDMPSSTNNLNEFPNIGFIVGIEGDFDLPDWKYKMARRVQFCQWTFKSKPGHPILRELIYSIVDTTLNKFDQRLNHVKIDREYHTLHSIFTILNWTGPGIFTDSIFKHFNKIFSKFKFINNNPKPIIKNKEFEHYHKERNSINIEDGKFIGWTNFTKISKPVLYDDVLIMPMNTFNAYNDVMEFKPNDDLNYVKHDFNGGWKNM</sequence>
<keyword evidence="3" id="KW-0812">Transmembrane</keyword>
<keyword evidence="3" id="KW-1133">Transmembrane helix</keyword>
<evidence type="ECO:0000313" key="4">
    <source>
        <dbReference type="EMBL" id="CCH43590.1"/>
    </source>
</evidence>
<feature type="transmembrane region" description="Helical" evidence="3">
    <location>
        <begin position="70"/>
        <end position="91"/>
    </location>
</feature>
<organism evidence="4 5">
    <name type="scientific">Wickerhamomyces ciferrii (strain ATCC 14091 / BCRC 22168 / CBS 111 / JCM 3599 / NBRC 0793 / NRRL Y-1031 F-60-10)</name>
    <name type="common">Yeast</name>
    <name type="synonym">Pichia ciferrii</name>
    <dbReference type="NCBI Taxonomy" id="1206466"/>
    <lineage>
        <taxon>Eukaryota</taxon>
        <taxon>Fungi</taxon>
        <taxon>Dikarya</taxon>
        <taxon>Ascomycota</taxon>
        <taxon>Saccharomycotina</taxon>
        <taxon>Saccharomycetes</taxon>
        <taxon>Phaffomycetales</taxon>
        <taxon>Wickerhamomycetaceae</taxon>
        <taxon>Wickerhamomyces</taxon>
    </lineage>
</organism>
<dbReference type="EMBL" id="CAIF01000084">
    <property type="protein sequence ID" value="CCH43590.1"/>
    <property type="molecule type" value="Genomic_DNA"/>
</dbReference>
<dbReference type="GO" id="GO:0000136">
    <property type="term" value="C:mannan polymerase complex"/>
    <property type="evidence" value="ECO:0007669"/>
    <property type="project" value="TreeGrafter"/>
</dbReference>
<reference evidence="4 5" key="1">
    <citation type="journal article" date="2012" name="Eukaryot. Cell">
        <title>Draft genome sequence of Wickerhamomyces ciferrii NRRL Y-1031 F-60-10.</title>
        <authorList>
            <person name="Schneider J."/>
            <person name="Andrea H."/>
            <person name="Blom J."/>
            <person name="Jaenicke S."/>
            <person name="Ruckert C."/>
            <person name="Schorsch C."/>
            <person name="Szczepanowski R."/>
            <person name="Farwick M."/>
            <person name="Goesmann A."/>
            <person name="Puhler A."/>
            <person name="Schaffer S."/>
            <person name="Tauch A."/>
            <person name="Kohler T."/>
            <person name="Brinkrolf K."/>
        </authorList>
    </citation>
    <scope>NUCLEOTIDE SEQUENCE [LARGE SCALE GENOMIC DNA]</scope>
    <source>
        <strain evidence="5">ATCC 14091 / BCRC 22168 / CBS 111 / JCM 3599 / NBRC 0793 / NRRL Y-1031 F-60-10</strain>
    </source>
</reference>
<proteinExistence type="inferred from homology"/>
<dbReference type="Proteomes" id="UP000009328">
    <property type="component" value="Unassembled WGS sequence"/>
</dbReference>
<dbReference type="InterPro" id="IPR007577">
    <property type="entry name" value="GlycoTrfase_DXD_sugar-bd_CS"/>
</dbReference>
<keyword evidence="4" id="KW-0328">Glycosyltransferase</keyword>
<feature type="compositionally biased region" description="Low complexity" evidence="2">
    <location>
        <begin position="20"/>
        <end position="30"/>
    </location>
</feature>
<feature type="region of interest" description="Disordered" evidence="2">
    <location>
        <begin position="1"/>
        <end position="30"/>
    </location>
</feature>
<keyword evidence="3" id="KW-0472">Membrane</keyword>
<dbReference type="SUPFAM" id="SSF53448">
    <property type="entry name" value="Nucleotide-diphospho-sugar transferases"/>
    <property type="match status" value="1"/>
</dbReference>
<evidence type="ECO:0000256" key="1">
    <source>
        <dbReference type="ARBA" id="ARBA00009003"/>
    </source>
</evidence>
<dbReference type="HOGENOM" id="CLU_022381_5_2_1"/>